<evidence type="ECO:0000313" key="1">
    <source>
        <dbReference type="EMBL" id="KAG8091568.1"/>
    </source>
</evidence>
<reference evidence="1" key="1">
    <citation type="journal article" date="2021" name="bioRxiv">
        <title>Whole Genome Assembly and Annotation of Northern Wild Rice, Zizania palustris L., Supports a Whole Genome Duplication in the Zizania Genus.</title>
        <authorList>
            <person name="Haas M."/>
            <person name="Kono T."/>
            <person name="Macchietto M."/>
            <person name="Millas R."/>
            <person name="McGilp L."/>
            <person name="Shao M."/>
            <person name="Duquette J."/>
            <person name="Hirsch C.N."/>
            <person name="Kimball J."/>
        </authorList>
    </citation>
    <scope>NUCLEOTIDE SEQUENCE</scope>
    <source>
        <tissue evidence="1">Fresh leaf tissue</tissue>
    </source>
</reference>
<comment type="caution">
    <text evidence="1">The sequence shown here is derived from an EMBL/GenBank/DDBJ whole genome shotgun (WGS) entry which is preliminary data.</text>
</comment>
<dbReference type="Proteomes" id="UP000729402">
    <property type="component" value="Unassembled WGS sequence"/>
</dbReference>
<name>A0A8J5WH57_ZIZPA</name>
<protein>
    <submittedName>
        <fullName evidence="1">Uncharacterized protein</fullName>
    </submittedName>
</protein>
<accession>A0A8J5WH57</accession>
<keyword evidence="2" id="KW-1185">Reference proteome</keyword>
<reference evidence="1" key="2">
    <citation type="submission" date="2021-02" db="EMBL/GenBank/DDBJ databases">
        <authorList>
            <person name="Kimball J.A."/>
            <person name="Haas M.W."/>
            <person name="Macchietto M."/>
            <person name="Kono T."/>
            <person name="Duquette J."/>
            <person name="Shao M."/>
        </authorList>
    </citation>
    <scope>NUCLEOTIDE SEQUENCE</scope>
    <source>
        <tissue evidence="1">Fresh leaf tissue</tissue>
    </source>
</reference>
<proteinExistence type="predicted"/>
<sequence>MATGISLSALPPVTRRAYIHHASCPDLTPHPSCSPMAPKSGHWVVLRLSISPSKSILTSPEWMLEDFRIMAGGLNGQSVEDGYPQCSRYIWRP</sequence>
<gene>
    <name evidence="1" type="ORF">GUJ93_ZPchr0012g21402</name>
</gene>
<dbReference type="EMBL" id="JAAALK010000080">
    <property type="protein sequence ID" value="KAG8091568.1"/>
    <property type="molecule type" value="Genomic_DNA"/>
</dbReference>
<dbReference type="AlphaFoldDB" id="A0A8J5WH57"/>
<evidence type="ECO:0000313" key="2">
    <source>
        <dbReference type="Proteomes" id="UP000729402"/>
    </source>
</evidence>
<organism evidence="1 2">
    <name type="scientific">Zizania palustris</name>
    <name type="common">Northern wild rice</name>
    <dbReference type="NCBI Taxonomy" id="103762"/>
    <lineage>
        <taxon>Eukaryota</taxon>
        <taxon>Viridiplantae</taxon>
        <taxon>Streptophyta</taxon>
        <taxon>Embryophyta</taxon>
        <taxon>Tracheophyta</taxon>
        <taxon>Spermatophyta</taxon>
        <taxon>Magnoliopsida</taxon>
        <taxon>Liliopsida</taxon>
        <taxon>Poales</taxon>
        <taxon>Poaceae</taxon>
        <taxon>BOP clade</taxon>
        <taxon>Oryzoideae</taxon>
        <taxon>Oryzeae</taxon>
        <taxon>Zizaniinae</taxon>
        <taxon>Zizania</taxon>
    </lineage>
</organism>